<dbReference type="InterPro" id="IPR055186">
    <property type="entry name" value="C2H2-2nd_BIRD-IDD"/>
</dbReference>
<protein>
    <recommendedName>
        <fullName evidence="9">C2H2-type domain-containing protein</fullName>
    </recommendedName>
</protein>
<reference evidence="10" key="2">
    <citation type="submission" date="2017-06" db="EMBL/GenBank/DDBJ databases">
        <title>WGS assembly of Brachypodium distachyon.</title>
        <authorList>
            <consortium name="The International Brachypodium Initiative"/>
            <person name="Lucas S."/>
            <person name="Harmon-Smith M."/>
            <person name="Lail K."/>
            <person name="Tice H."/>
            <person name="Grimwood J."/>
            <person name="Bruce D."/>
            <person name="Barry K."/>
            <person name="Shu S."/>
            <person name="Lindquist E."/>
            <person name="Wang M."/>
            <person name="Pitluck S."/>
            <person name="Vogel J.P."/>
            <person name="Garvin D.F."/>
            <person name="Mockler T.C."/>
            <person name="Schmutz J."/>
            <person name="Rokhsar D."/>
            <person name="Bevan M.W."/>
        </authorList>
    </citation>
    <scope>NUCLEOTIDE SEQUENCE</scope>
    <source>
        <strain evidence="10">Bd21</strain>
    </source>
</reference>
<dbReference type="InterPro" id="IPR013087">
    <property type="entry name" value="Znf_C2H2_type"/>
</dbReference>
<keyword evidence="5" id="KW-0805">Transcription regulation</keyword>
<dbReference type="EMBL" id="CM000881">
    <property type="protein sequence ID" value="KQK11405.1"/>
    <property type="molecule type" value="Genomic_DNA"/>
</dbReference>
<dbReference type="Gramene" id="KQK11405">
    <property type="protein sequence ID" value="KQK11405"/>
    <property type="gene ID" value="BRADI_2g60020v3"/>
</dbReference>
<keyword evidence="6" id="KW-0804">Transcription</keyword>
<evidence type="ECO:0000313" key="10">
    <source>
        <dbReference type="EMBL" id="KQK11405.1"/>
    </source>
</evidence>
<dbReference type="SMART" id="SM00355">
    <property type="entry name" value="ZnF_C2H2"/>
    <property type="match status" value="3"/>
</dbReference>
<evidence type="ECO:0000259" key="9">
    <source>
        <dbReference type="PROSITE" id="PS50157"/>
    </source>
</evidence>
<feature type="region of interest" description="Disordered" evidence="8">
    <location>
        <begin position="72"/>
        <end position="109"/>
    </location>
</feature>
<dbReference type="Pfam" id="PF22992">
    <property type="entry name" value="C2CH-4th_BIRD-IDD"/>
    <property type="match status" value="1"/>
</dbReference>
<keyword evidence="4" id="KW-0862">Zinc</keyword>
<evidence type="ECO:0000256" key="7">
    <source>
        <dbReference type="PROSITE-ProRule" id="PRU00042"/>
    </source>
</evidence>
<keyword evidence="2" id="KW-0677">Repeat</keyword>
<evidence type="ECO:0000256" key="2">
    <source>
        <dbReference type="ARBA" id="ARBA00022737"/>
    </source>
</evidence>
<dbReference type="OrthoDB" id="6354171at2759"/>
<evidence type="ECO:0000256" key="3">
    <source>
        <dbReference type="ARBA" id="ARBA00022771"/>
    </source>
</evidence>
<dbReference type="RefSeq" id="XP_003567443.3">
    <property type="nucleotide sequence ID" value="XM_003567395.4"/>
</dbReference>
<dbReference type="Proteomes" id="UP000008810">
    <property type="component" value="Chromosome 2"/>
</dbReference>
<dbReference type="Gene3D" id="3.30.160.60">
    <property type="entry name" value="Classic Zinc Finger"/>
    <property type="match status" value="1"/>
</dbReference>
<dbReference type="PANTHER" id="PTHR10593">
    <property type="entry name" value="SERINE/THREONINE-PROTEIN KINASE RIO"/>
    <property type="match status" value="1"/>
</dbReference>
<dbReference type="InterPro" id="IPR031140">
    <property type="entry name" value="IDD1-16"/>
</dbReference>
<dbReference type="Pfam" id="PF00096">
    <property type="entry name" value="zf-C2H2"/>
    <property type="match status" value="1"/>
</dbReference>
<evidence type="ECO:0000313" key="12">
    <source>
        <dbReference type="Proteomes" id="UP000008810"/>
    </source>
</evidence>
<feature type="region of interest" description="Disordered" evidence="8">
    <location>
        <begin position="151"/>
        <end position="170"/>
    </location>
</feature>
<dbReference type="ExpressionAtlas" id="A0A0Q3GLR8">
    <property type="expression patterns" value="baseline"/>
</dbReference>
<dbReference type="GO" id="GO:0005634">
    <property type="term" value="C:nucleus"/>
    <property type="evidence" value="ECO:0000318"/>
    <property type="project" value="GO_Central"/>
</dbReference>
<dbReference type="KEGG" id="bdi:100833261"/>
<dbReference type="Pfam" id="PF22995">
    <property type="entry name" value="C2CH-3rd_BIRD-IDD"/>
    <property type="match status" value="1"/>
</dbReference>
<proteinExistence type="predicted"/>
<gene>
    <name evidence="11" type="primary">LOC100833261</name>
    <name evidence="10" type="ORF">BRADI_2g60020v3</name>
</gene>
<dbReference type="PANTHER" id="PTHR10593:SF151">
    <property type="entry name" value="OS01G0935000 PROTEIN"/>
    <property type="match status" value="1"/>
</dbReference>
<reference evidence="10 11" key="1">
    <citation type="journal article" date="2010" name="Nature">
        <title>Genome sequencing and analysis of the model grass Brachypodium distachyon.</title>
        <authorList>
            <consortium name="International Brachypodium Initiative"/>
        </authorList>
    </citation>
    <scope>NUCLEOTIDE SEQUENCE [LARGE SCALE GENOMIC DNA]</scope>
    <source>
        <strain evidence="10">Bd21</strain>
        <strain evidence="11">cv. Bd21</strain>
    </source>
</reference>
<keyword evidence="1" id="KW-0479">Metal-binding</keyword>
<dbReference type="InterPro" id="IPR055185">
    <property type="entry name" value="C2CH-4th_BIRD-IDD"/>
</dbReference>
<accession>A0A0Q3GLR8</accession>
<organism evidence="10">
    <name type="scientific">Brachypodium distachyon</name>
    <name type="common">Purple false brome</name>
    <name type="synonym">Trachynia distachya</name>
    <dbReference type="NCBI Taxonomy" id="15368"/>
    <lineage>
        <taxon>Eukaryota</taxon>
        <taxon>Viridiplantae</taxon>
        <taxon>Streptophyta</taxon>
        <taxon>Embryophyta</taxon>
        <taxon>Tracheophyta</taxon>
        <taxon>Spermatophyta</taxon>
        <taxon>Magnoliopsida</taxon>
        <taxon>Liliopsida</taxon>
        <taxon>Poales</taxon>
        <taxon>Poaceae</taxon>
        <taxon>BOP clade</taxon>
        <taxon>Pooideae</taxon>
        <taxon>Stipodae</taxon>
        <taxon>Brachypodieae</taxon>
        <taxon>Brachypodium</taxon>
    </lineage>
</organism>
<keyword evidence="3 7" id="KW-0863">Zinc-finger</keyword>
<reference evidence="11" key="3">
    <citation type="submission" date="2018-08" db="UniProtKB">
        <authorList>
            <consortium name="EnsemblPlants"/>
        </authorList>
    </citation>
    <scope>IDENTIFICATION</scope>
    <source>
        <strain evidence="11">cv. Bd21</strain>
    </source>
</reference>
<evidence type="ECO:0000256" key="5">
    <source>
        <dbReference type="ARBA" id="ARBA00023015"/>
    </source>
</evidence>
<keyword evidence="12" id="KW-1185">Reference proteome</keyword>
<dbReference type="PROSITE" id="PS00028">
    <property type="entry name" value="ZINC_FINGER_C2H2_1"/>
    <property type="match status" value="1"/>
</dbReference>
<dbReference type="STRING" id="15368.A0A0Q3GLR8"/>
<feature type="domain" description="C2H2-type" evidence="9">
    <location>
        <begin position="125"/>
        <end position="147"/>
    </location>
</feature>
<evidence type="ECO:0000256" key="6">
    <source>
        <dbReference type="ARBA" id="ARBA00023163"/>
    </source>
</evidence>
<dbReference type="GeneID" id="100833261"/>
<dbReference type="InterPro" id="IPR055187">
    <property type="entry name" value="C2CH-3rd_BIRD-IDD"/>
</dbReference>
<evidence type="ECO:0000256" key="8">
    <source>
        <dbReference type="SAM" id="MobiDB-lite"/>
    </source>
</evidence>
<dbReference type="PROSITE" id="PS50157">
    <property type="entry name" value="ZINC_FINGER_C2H2_2"/>
    <property type="match status" value="1"/>
</dbReference>
<dbReference type="AlphaFoldDB" id="A0A0Q3GLR8"/>
<evidence type="ECO:0000256" key="1">
    <source>
        <dbReference type="ARBA" id="ARBA00022723"/>
    </source>
</evidence>
<dbReference type="SUPFAM" id="SSF57667">
    <property type="entry name" value="beta-beta-alpha zinc fingers"/>
    <property type="match status" value="1"/>
</dbReference>
<dbReference type="FunFam" id="3.30.160.60:FF:000131">
    <property type="entry name" value="protein indeterminate-domain 5, chloroplastic-like"/>
    <property type="match status" value="1"/>
</dbReference>
<dbReference type="FunFam" id="3.30.160.60:FF:000449">
    <property type="entry name" value="Zinc finger protein MAGPIE"/>
    <property type="match status" value="1"/>
</dbReference>
<dbReference type="Pfam" id="PF22996">
    <property type="entry name" value="C2H2-2nd_BIRD-IDD"/>
    <property type="match status" value="1"/>
</dbReference>
<dbReference type="EnsemblPlants" id="KQK11405">
    <property type="protein sequence ID" value="KQK11405"/>
    <property type="gene ID" value="BRADI_2g60020v3"/>
</dbReference>
<dbReference type="InterPro" id="IPR036236">
    <property type="entry name" value="Znf_C2H2_sf"/>
</dbReference>
<evidence type="ECO:0000313" key="11">
    <source>
        <dbReference type="EnsemblPlants" id="KQK11405"/>
    </source>
</evidence>
<name>A0A0Q3GLR8_BRADI</name>
<evidence type="ECO:0000256" key="4">
    <source>
        <dbReference type="ARBA" id="ARBA00022833"/>
    </source>
</evidence>
<dbReference type="GO" id="GO:0008270">
    <property type="term" value="F:zinc ion binding"/>
    <property type="evidence" value="ECO:0007669"/>
    <property type="project" value="UniProtKB-KW"/>
</dbReference>
<dbReference type="GO" id="GO:0003700">
    <property type="term" value="F:DNA-binding transcription factor activity"/>
    <property type="evidence" value="ECO:0000318"/>
    <property type="project" value="GO_Central"/>
</dbReference>
<sequence length="527" mass="55758">MCACMSGCKAYPSCMPAMACGGGAARECFSSGSASNTGEAVPGPGEDQFRVPYHGKPFLSSPAAMGDLRHTAACAGNDEPNPLLPSTALPVPKKTKKKRSLPGTPDPSAEVIALSPTTLMATNRFVCEICHKGFQRDQNLQLHRRGHNLPWKLRQRGSGSGSGEGPGSLPRKRAYVCPEPSCVHHDPRRALGDLTGIKKHFSRKHGEKKWRCERCGKRYAVHSDWKAHSKLCGSREYRCHCGTLFSRRDSFVTHRAFCDALAQENNKMARPLSMATVASALQGQGGQGQQHGLLQPSAASDRTQDVGIDIDNNDTADGDGFGTDAKSPHLKMFSDTAAEDDDNPLGCMLSSLGGAAPYSPSPATMAGTKLSLLGLSGPSDSSMGFSPSGLASMSATALLQKAAQMGATTSSGYGVGLGSTMAGLACQPNPGPFEPMRPLGPYDGLPLRGAHVVGFDVGGLMPGQLYGDEAHDIGAMTRAVRSMTKRESQMEPRQAEEDGRVVDYMGVQNQTAFGGISPFAHHLDPWA</sequence>